<accession>A0ABZ2YR69</accession>
<evidence type="ECO:0000313" key="2">
    <source>
        <dbReference type="Proteomes" id="UP001485459"/>
    </source>
</evidence>
<name>A0ABZ2YR69_9BACT</name>
<protein>
    <submittedName>
        <fullName evidence="1">Uncharacterized protein</fullName>
    </submittedName>
</protein>
<organism evidence="1 2">
    <name type="scientific">Chitinophaga pollutisoli</name>
    <dbReference type="NCBI Taxonomy" id="3133966"/>
    <lineage>
        <taxon>Bacteria</taxon>
        <taxon>Pseudomonadati</taxon>
        <taxon>Bacteroidota</taxon>
        <taxon>Chitinophagia</taxon>
        <taxon>Chitinophagales</taxon>
        <taxon>Chitinophagaceae</taxon>
        <taxon>Chitinophaga</taxon>
    </lineage>
</organism>
<proteinExistence type="predicted"/>
<dbReference type="RefSeq" id="WP_341836831.1">
    <property type="nucleotide sequence ID" value="NZ_CP149822.1"/>
</dbReference>
<reference evidence="2" key="1">
    <citation type="submission" date="2024-03" db="EMBL/GenBank/DDBJ databases">
        <title>Chitinophaga horti sp. nov., isolated from garden soil.</title>
        <authorList>
            <person name="Lee D.S."/>
            <person name="Han D.M."/>
            <person name="Baek J.H."/>
            <person name="Choi D.G."/>
            <person name="Jeon J.H."/>
            <person name="Jeon C.O."/>
        </authorList>
    </citation>
    <scope>NUCLEOTIDE SEQUENCE [LARGE SCALE GENOMIC DNA]</scope>
    <source>
        <strain evidence="2">GPA1</strain>
    </source>
</reference>
<keyword evidence="2" id="KW-1185">Reference proteome</keyword>
<dbReference type="Proteomes" id="UP001485459">
    <property type="component" value="Chromosome"/>
</dbReference>
<dbReference type="EMBL" id="CP149822">
    <property type="protein sequence ID" value="WZN41988.1"/>
    <property type="molecule type" value="Genomic_DNA"/>
</dbReference>
<sequence>MSYPTICDTGMLAGGMNRNYESDHLEITDIFSFVPVDENSEMNETLYNDMEAICEDRFIRYSPAHIVCYDEPQPRHLHDPAFTATLFALLNDISELINF</sequence>
<evidence type="ECO:0000313" key="1">
    <source>
        <dbReference type="EMBL" id="WZN41988.1"/>
    </source>
</evidence>
<gene>
    <name evidence="1" type="ORF">WJU16_02925</name>
</gene>